<dbReference type="RefSeq" id="XP_024364582.1">
    <property type="nucleotide sequence ID" value="XM_024508814.2"/>
</dbReference>
<proteinExistence type="predicted"/>
<dbReference type="OrthoDB" id="624345at2759"/>
<dbReference type="PROSITE" id="PS51649">
    <property type="entry name" value="NPH3"/>
    <property type="match status" value="1"/>
</dbReference>
<protein>
    <recommendedName>
        <fullName evidence="8">NPH3 domain-containing protein</fullName>
    </recommendedName>
</protein>
<dbReference type="Pfam" id="PF00651">
    <property type="entry name" value="BTB"/>
    <property type="match status" value="1"/>
</dbReference>
<evidence type="ECO:0008006" key="8">
    <source>
        <dbReference type="Google" id="ProtNLM"/>
    </source>
</evidence>
<organism evidence="5">
    <name type="scientific">Physcomitrium patens</name>
    <name type="common">Spreading-leaved earth moss</name>
    <name type="synonym">Physcomitrella patens</name>
    <dbReference type="NCBI Taxonomy" id="3218"/>
    <lineage>
        <taxon>Eukaryota</taxon>
        <taxon>Viridiplantae</taxon>
        <taxon>Streptophyta</taxon>
        <taxon>Embryophyta</taxon>
        <taxon>Bryophyta</taxon>
        <taxon>Bryophytina</taxon>
        <taxon>Bryopsida</taxon>
        <taxon>Funariidae</taxon>
        <taxon>Funariales</taxon>
        <taxon>Funariaceae</taxon>
        <taxon>Physcomitrium</taxon>
    </lineage>
</organism>
<dbReference type="EnsemblPlants" id="Pp3c24_15860V3.2">
    <property type="protein sequence ID" value="PAC:32910382.CDS.1"/>
    <property type="gene ID" value="Pp3c24_15860"/>
</dbReference>
<gene>
    <name evidence="6" type="primary">LOC112276963</name>
    <name evidence="5" type="ORF">PHYPA_029138</name>
</gene>
<feature type="domain" description="NPH3" evidence="4">
    <location>
        <begin position="219"/>
        <end position="507"/>
    </location>
</feature>
<dbReference type="Gramene" id="Pp3c24_15860V3.3">
    <property type="protein sequence ID" value="PAC:32910383.CDS.1"/>
    <property type="gene ID" value="Pp3c24_15860"/>
</dbReference>
<keyword evidence="7" id="KW-1185">Reference proteome</keyword>
<dbReference type="Pfam" id="PF03000">
    <property type="entry name" value="NPH3"/>
    <property type="match status" value="1"/>
</dbReference>
<dbReference type="EnsemblPlants" id="Pp3c24_15860V3.1">
    <property type="protein sequence ID" value="PAC:32910381.CDS.1"/>
    <property type="gene ID" value="Pp3c24_15860"/>
</dbReference>
<dbReference type="Gramene" id="Pp3c24_15860V3.2">
    <property type="protein sequence ID" value="PAC:32910382.CDS.1"/>
    <property type="gene ID" value="Pp3c24_15860"/>
</dbReference>
<comment type="pathway">
    <text evidence="1">Protein modification; protein ubiquitination.</text>
</comment>
<dbReference type="Gene3D" id="3.30.710.10">
    <property type="entry name" value="Potassium Channel Kv1.1, Chain A"/>
    <property type="match status" value="1"/>
</dbReference>
<reference evidence="6" key="3">
    <citation type="submission" date="2020-12" db="UniProtKB">
        <authorList>
            <consortium name="EnsemblPlants"/>
        </authorList>
    </citation>
    <scope>IDENTIFICATION</scope>
</reference>
<dbReference type="InterPro" id="IPR043454">
    <property type="entry name" value="NPH3/RPT2-like"/>
</dbReference>
<dbReference type="Proteomes" id="UP000006727">
    <property type="component" value="Chromosome 24"/>
</dbReference>
<dbReference type="PaxDb" id="3218-PP1S178_117V6.1"/>
<dbReference type="InterPro" id="IPR000210">
    <property type="entry name" value="BTB/POZ_dom"/>
</dbReference>
<evidence type="ECO:0000259" key="3">
    <source>
        <dbReference type="PROSITE" id="PS50097"/>
    </source>
</evidence>
<evidence type="ECO:0000313" key="5">
    <source>
        <dbReference type="EMBL" id="PNR28546.1"/>
    </source>
</evidence>
<dbReference type="InterPro" id="IPR027356">
    <property type="entry name" value="NPH3_dom"/>
</dbReference>
<evidence type="ECO:0000259" key="4">
    <source>
        <dbReference type="PROSITE" id="PS51649"/>
    </source>
</evidence>
<dbReference type="PROSITE" id="PS50097">
    <property type="entry name" value="BTB"/>
    <property type="match status" value="1"/>
</dbReference>
<dbReference type="PANTHER" id="PTHR32370">
    <property type="entry name" value="OS12G0117600 PROTEIN"/>
    <property type="match status" value="1"/>
</dbReference>
<accession>A0A2K1IGZ1</accession>
<evidence type="ECO:0000313" key="7">
    <source>
        <dbReference type="Proteomes" id="UP000006727"/>
    </source>
</evidence>
<sequence>MASSGGRSRTSPDGTSQRRGQAWLCASGLQSDIVVDVEQMSFHLHKFPLVSRCRRIASLVERASREDEDTCDIRLENFPGGTLAFELAAKFCYGMKVEFTPCNIVALRCAAEYLEMTEDLANQNLIERSESFLEEVVLRNWSDSIAALQSCPNFYPMAEELGLVDRLINSVCAKANMNDSSRRVWPMRGQRALQSPGGSLLWNGISTGARARVPGDGDNWWYEDISVLSLTLFEKVVLGMEAAGVGGESIWGAVVHYAKKALPGLHRRHSGREPAHSHRKAIVPANPIVQENEQRILLETIESLLPLLKVGSSTRFLFGLLRLAIILNASSQCKSSLEKRIGMQLDQATLDELLVPNYSHVEETLYDIDLVQRILDHYLMLEQNIPPESDEEGLLLGSPSLCPIMMVAKLIDAYLAEIAPDVNLKPTKFIALAEALPDYSRFLDDGLYRAIDVYLKAHPWLSESEREMVCKVMSCQKLSLEACTHAAQNERLPLRVVVQVLFFEQLQLRNAIAGSFLVADTVGASGRQLGQQHHAGPGGARQGESWDDSLEVGQKLKDDMGKILARVSQLEMECGTMRQEIENLHRAKKPVNPLSKAFGCKMFSTVVPSTGEVKRGHRRSLSGSLGFTGEQV</sequence>
<dbReference type="UniPathway" id="UPA00143"/>
<dbReference type="AlphaFoldDB" id="A0A2K1IGZ1"/>
<dbReference type="SUPFAM" id="SSF54695">
    <property type="entry name" value="POZ domain"/>
    <property type="match status" value="1"/>
</dbReference>
<evidence type="ECO:0000256" key="1">
    <source>
        <dbReference type="ARBA" id="ARBA00004906"/>
    </source>
</evidence>
<dbReference type="GeneID" id="112276963"/>
<dbReference type="STRING" id="3218.A0A2K1IGZ1"/>
<dbReference type="GO" id="GO:0016567">
    <property type="term" value="P:protein ubiquitination"/>
    <property type="evidence" value="ECO:0007669"/>
    <property type="project" value="UniProtKB-UniPathway"/>
</dbReference>
<name>A0A2K1IGZ1_PHYPA</name>
<dbReference type="OMA" id="KACTDPG"/>
<reference evidence="5 7" key="2">
    <citation type="journal article" date="2018" name="Plant J.">
        <title>The Physcomitrella patens chromosome-scale assembly reveals moss genome structure and evolution.</title>
        <authorList>
            <person name="Lang D."/>
            <person name="Ullrich K.K."/>
            <person name="Murat F."/>
            <person name="Fuchs J."/>
            <person name="Jenkins J."/>
            <person name="Haas F.B."/>
            <person name="Piednoel M."/>
            <person name="Gundlach H."/>
            <person name="Van Bel M."/>
            <person name="Meyberg R."/>
            <person name="Vives C."/>
            <person name="Morata J."/>
            <person name="Symeonidi A."/>
            <person name="Hiss M."/>
            <person name="Muchero W."/>
            <person name="Kamisugi Y."/>
            <person name="Saleh O."/>
            <person name="Blanc G."/>
            <person name="Decker E.L."/>
            <person name="van Gessel N."/>
            <person name="Grimwood J."/>
            <person name="Hayes R.D."/>
            <person name="Graham S.W."/>
            <person name="Gunter L.E."/>
            <person name="McDaniel S.F."/>
            <person name="Hoernstein S.N.W."/>
            <person name="Larsson A."/>
            <person name="Li F.W."/>
            <person name="Perroud P.F."/>
            <person name="Phillips J."/>
            <person name="Ranjan P."/>
            <person name="Rokshar D.S."/>
            <person name="Rothfels C.J."/>
            <person name="Schneider L."/>
            <person name="Shu S."/>
            <person name="Stevenson D.W."/>
            <person name="Thummler F."/>
            <person name="Tillich M."/>
            <person name="Villarreal Aguilar J.C."/>
            <person name="Widiez T."/>
            <person name="Wong G.K."/>
            <person name="Wymore A."/>
            <person name="Zhang Y."/>
            <person name="Zimmer A.D."/>
            <person name="Quatrano R.S."/>
            <person name="Mayer K.F.X."/>
            <person name="Goodstein D."/>
            <person name="Casacuberta J.M."/>
            <person name="Vandepoele K."/>
            <person name="Reski R."/>
            <person name="Cuming A.C."/>
            <person name="Tuskan G.A."/>
            <person name="Maumus F."/>
            <person name="Salse J."/>
            <person name="Schmutz J."/>
            <person name="Rensing S.A."/>
        </authorList>
    </citation>
    <scope>NUCLEOTIDE SEQUENCE [LARGE SCALE GENOMIC DNA]</scope>
    <source>
        <strain evidence="6 7">cv. Gransden 2004</strain>
    </source>
</reference>
<feature type="domain" description="BTB" evidence="3">
    <location>
        <begin position="31"/>
        <end position="101"/>
    </location>
</feature>
<reference evidence="5 7" key="1">
    <citation type="journal article" date="2008" name="Science">
        <title>The Physcomitrella genome reveals evolutionary insights into the conquest of land by plants.</title>
        <authorList>
            <person name="Rensing S."/>
            <person name="Lang D."/>
            <person name="Zimmer A."/>
            <person name="Terry A."/>
            <person name="Salamov A."/>
            <person name="Shapiro H."/>
            <person name="Nishiyama T."/>
            <person name="Perroud P.-F."/>
            <person name="Lindquist E."/>
            <person name="Kamisugi Y."/>
            <person name="Tanahashi T."/>
            <person name="Sakakibara K."/>
            <person name="Fujita T."/>
            <person name="Oishi K."/>
            <person name="Shin-I T."/>
            <person name="Kuroki Y."/>
            <person name="Toyoda A."/>
            <person name="Suzuki Y."/>
            <person name="Hashimoto A."/>
            <person name="Yamaguchi K."/>
            <person name="Sugano A."/>
            <person name="Kohara Y."/>
            <person name="Fujiyama A."/>
            <person name="Anterola A."/>
            <person name="Aoki S."/>
            <person name="Ashton N."/>
            <person name="Barbazuk W.B."/>
            <person name="Barker E."/>
            <person name="Bennetzen J."/>
            <person name="Bezanilla M."/>
            <person name="Blankenship R."/>
            <person name="Cho S.H."/>
            <person name="Dutcher S."/>
            <person name="Estelle M."/>
            <person name="Fawcett J.A."/>
            <person name="Gundlach H."/>
            <person name="Hanada K."/>
            <person name="Heyl A."/>
            <person name="Hicks K.A."/>
            <person name="Hugh J."/>
            <person name="Lohr M."/>
            <person name="Mayer K."/>
            <person name="Melkozernov A."/>
            <person name="Murata T."/>
            <person name="Nelson D."/>
            <person name="Pils B."/>
            <person name="Prigge M."/>
            <person name="Reiss B."/>
            <person name="Renner T."/>
            <person name="Rombauts S."/>
            <person name="Rushton P."/>
            <person name="Sanderfoot A."/>
            <person name="Schween G."/>
            <person name="Shiu S.-H."/>
            <person name="Stueber K."/>
            <person name="Theodoulou F.L."/>
            <person name="Tu H."/>
            <person name="Van de Peer Y."/>
            <person name="Verrier P.J."/>
            <person name="Waters E."/>
            <person name="Wood A."/>
            <person name="Yang L."/>
            <person name="Cove D."/>
            <person name="Cuming A."/>
            <person name="Hasebe M."/>
            <person name="Lucas S."/>
            <person name="Mishler D.B."/>
            <person name="Reski R."/>
            <person name="Grigoriev I."/>
            <person name="Quatrano R.S."/>
            <person name="Boore J.L."/>
        </authorList>
    </citation>
    <scope>NUCLEOTIDE SEQUENCE [LARGE SCALE GENOMIC DNA]</scope>
    <source>
        <strain evidence="6 7">cv. Gransden 2004</strain>
    </source>
</reference>
<keyword evidence="2" id="KW-0833">Ubl conjugation pathway</keyword>
<dbReference type="Gramene" id="Pp3c24_15860V3.1">
    <property type="protein sequence ID" value="PAC:32910381.CDS.1"/>
    <property type="gene ID" value="Pp3c24_15860"/>
</dbReference>
<evidence type="ECO:0000256" key="2">
    <source>
        <dbReference type="ARBA" id="ARBA00022786"/>
    </source>
</evidence>
<dbReference type="InterPro" id="IPR011333">
    <property type="entry name" value="SKP1/BTB/POZ_sf"/>
</dbReference>
<dbReference type="EnsemblPlants" id="Pp3c24_15860V3.3">
    <property type="protein sequence ID" value="PAC:32910383.CDS.1"/>
    <property type="gene ID" value="Pp3c24_15860"/>
</dbReference>
<evidence type="ECO:0000313" key="6">
    <source>
        <dbReference type="EnsemblPlants" id="PAC:32910381.CDS.1"/>
    </source>
</evidence>
<dbReference type="EMBL" id="ABEU02000024">
    <property type="protein sequence ID" value="PNR28546.1"/>
    <property type="molecule type" value="Genomic_DNA"/>
</dbReference>